<evidence type="ECO:0000313" key="2">
    <source>
        <dbReference type="Proteomes" id="UP000595662"/>
    </source>
</evidence>
<protein>
    <submittedName>
        <fullName evidence="1">Uncharacterized protein</fullName>
    </submittedName>
</protein>
<reference evidence="1 2" key="1">
    <citation type="submission" date="2020-08" db="EMBL/GenBank/DDBJ databases">
        <title>The completed genome sequence of the pathogenic ascomycete fungus Penicillium digitatum.</title>
        <authorList>
            <person name="Wang M."/>
        </authorList>
    </citation>
    <scope>NUCLEOTIDE SEQUENCE [LARGE SCALE GENOMIC DNA]</scope>
    <source>
        <strain evidence="1 2">PdW03</strain>
    </source>
</reference>
<proteinExistence type="predicted"/>
<dbReference type="AlphaFoldDB" id="A0A7T7BPS7"/>
<dbReference type="RefSeq" id="XP_065957945.1">
    <property type="nucleotide sequence ID" value="XM_066101005.1"/>
</dbReference>
<sequence length="70" mass="7713">MIRHSLSIGLEIIQTGSCKLISLASAGFNYTNLHFVCSSEFDRQVCRRDLSQGEAVSTARFNAGRGRYTA</sequence>
<dbReference type="EMBL" id="CP060779">
    <property type="protein sequence ID" value="QQK47626.1"/>
    <property type="molecule type" value="Genomic_DNA"/>
</dbReference>
<name>A0A7T7BPS7_PENDI</name>
<evidence type="ECO:0000313" key="1">
    <source>
        <dbReference type="EMBL" id="QQK47626.1"/>
    </source>
</evidence>
<organism evidence="1 2">
    <name type="scientific">Penicillium digitatum</name>
    <name type="common">Green mold</name>
    <dbReference type="NCBI Taxonomy" id="36651"/>
    <lineage>
        <taxon>Eukaryota</taxon>
        <taxon>Fungi</taxon>
        <taxon>Dikarya</taxon>
        <taxon>Ascomycota</taxon>
        <taxon>Pezizomycotina</taxon>
        <taxon>Eurotiomycetes</taxon>
        <taxon>Eurotiomycetidae</taxon>
        <taxon>Eurotiales</taxon>
        <taxon>Aspergillaceae</taxon>
        <taxon>Penicillium</taxon>
    </lineage>
</organism>
<accession>A0A7T7BPS7</accession>
<dbReference type="Proteomes" id="UP000595662">
    <property type="component" value="Chromosome 6"/>
</dbReference>
<dbReference type="GeneID" id="90952717"/>
<gene>
    <name evidence="1" type="ORF">Pdw03_5261</name>
</gene>